<keyword evidence="7" id="KW-1133">Transmembrane helix</keyword>
<feature type="domain" description="MrpA C-terminal/MbhD" evidence="13">
    <location>
        <begin position="588"/>
        <end position="651"/>
    </location>
</feature>
<evidence type="ECO:0000256" key="3">
    <source>
        <dbReference type="ARBA" id="ARBA00022448"/>
    </source>
</evidence>
<dbReference type="Pfam" id="PF20501">
    <property type="entry name" value="MbhE"/>
    <property type="match status" value="1"/>
</dbReference>
<dbReference type="InterPro" id="IPR050616">
    <property type="entry name" value="CPA3_Na-H_Antiporter_A"/>
</dbReference>
<feature type="domain" description="NADH-Ubiquinone oxidoreductase (complex I) chain 5 N-terminal" evidence="12">
    <location>
        <begin position="50"/>
        <end position="96"/>
    </location>
</feature>
<evidence type="ECO:0000256" key="6">
    <source>
        <dbReference type="ARBA" id="ARBA00022692"/>
    </source>
</evidence>
<evidence type="ECO:0000256" key="8">
    <source>
        <dbReference type="ARBA" id="ARBA00023065"/>
    </source>
</evidence>
<dbReference type="InterPro" id="IPR025383">
    <property type="entry name" value="MrpA_C/MbhD"/>
</dbReference>
<feature type="domain" description="NADH:quinone oxidoreductase/Mrp antiporter transmembrane" evidence="11">
    <location>
        <begin position="113"/>
        <end position="396"/>
    </location>
</feature>
<name>A0A086Y4S3_9RHOB</name>
<dbReference type="RefSeq" id="WP_035710774.1">
    <property type="nucleotide sequence ID" value="NZ_CAMIFG010000061.1"/>
</dbReference>
<sequence length="746" mass="78095">MAERQRSTVSSGRLWGYLGAAAALVFAIGFSSCMPAVLAGETLRVGWSWAPSLGVSLAFMLDGLSLIFALLISGIGALILLYATGYMGDHPQFGRFVLYLFAFMLSMLGLVLASDLITLFVFWELTSVTSYLLIGFNHEDSVARRNALQAMLVTGAGGLALLAGFILIGMASGSYDIGALLAGEGLQSHPLYTPILILVLLGAFTKSAQFPFHFWLPNAMAAPTPVSAYLHSATMVKAGIYLLARLHPVLGGTTAWVATLTTAGLVTAVMASLLALRQTDLKQALAYTTLMALGTITMLLAGGSPYALTAAVTFLIVHSLYKAALFMVVGAIDHGTGTREAGLLGGLGRVMPITAAAAALAAASMAGFPPLLGWIGKELIYAGTPTIAPWGLAVAGALVANALMVAVAGVVALRPFWGAPGNPPHAPHEAGWQMLAGPLLLGGLGLCLGLGAGLLQPLIDRAVEGSLQLSRAAELHLWAGVNLPFVLSLVTFALGFLLYVGRERYRATFAALLARLPVFDRGWDAFLNGFRAFAAWQTRVIQPGRLTGYLAATFVMVVLALGGTLILKGPVIVLDWSAPLLLWLVAGIIVAGAALAAVAMSRITAISAVGTVGIGVALIFISFGAPDVATTQLMVETLSAVLFGIAMLRLPGMVERRPRARKILHGGIAIAAGLSVTLIILAVTSHPLDRHITSYFEASSYALAHGLNIVNVILVDFRAFDTFGELTVILLASIGAYALLKRRMSK</sequence>
<accession>A0A086Y4S3</accession>
<gene>
    <name evidence="15" type="ORF">CN97_16485</name>
</gene>
<evidence type="ECO:0000256" key="2">
    <source>
        <dbReference type="ARBA" id="ARBA00004651"/>
    </source>
</evidence>
<reference evidence="15 16" key="1">
    <citation type="submission" date="2014-03" db="EMBL/GenBank/DDBJ databases">
        <title>Genome of Haematobacter massiliensis CCUG 47968.</title>
        <authorList>
            <person name="Wang D."/>
            <person name="Wang G."/>
        </authorList>
    </citation>
    <scope>NUCLEOTIDE SEQUENCE [LARGE SCALE GENOMIC DNA]</scope>
    <source>
        <strain evidence="15 16">CCUG 47968</strain>
    </source>
</reference>
<evidence type="ECO:0000313" key="16">
    <source>
        <dbReference type="Proteomes" id="UP000028826"/>
    </source>
</evidence>
<dbReference type="AlphaFoldDB" id="A0A086Y4S3"/>
<dbReference type="STRING" id="195105.CN97_16485"/>
<evidence type="ECO:0000313" key="15">
    <source>
        <dbReference type="EMBL" id="KFI29273.1"/>
    </source>
</evidence>
<evidence type="ECO:0000259" key="13">
    <source>
        <dbReference type="Pfam" id="PF13244"/>
    </source>
</evidence>
<dbReference type="PRINTS" id="PR01434">
    <property type="entry name" value="NADHDHGNASE5"/>
</dbReference>
<dbReference type="InterPro" id="IPR046806">
    <property type="entry name" value="MrpA_C/MbhE"/>
</dbReference>
<evidence type="ECO:0000259" key="12">
    <source>
        <dbReference type="Pfam" id="PF00662"/>
    </source>
</evidence>
<evidence type="ECO:0000259" key="11">
    <source>
        <dbReference type="Pfam" id="PF00361"/>
    </source>
</evidence>
<keyword evidence="3" id="KW-0813">Transport</keyword>
<evidence type="ECO:0000259" key="14">
    <source>
        <dbReference type="Pfam" id="PF20501"/>
    </source>
</evidence>
<evidence type="ECO:0000256" key="9">
    <source>
        <dbReference type="ARBA" id="ARBA00023136"/>
    </source>
</evidence>
<comment type="subcellular location">
    <subcellularLocation>
        <location evidence="2">Cell membrane</location>
        <topology evidence="2">Multi-pass membrane protein</topology>
    </subcellularLocation>
    <subcellularLocation>
        <location evidence="10">Membrane</location>
        <topology evidence="10">Multi-pass membrane protein</topology>
    </subcellularLocation>
</comment>
<feature type="domain" description="MrpA C-terminal/MbhE" evidence="14">
    <location>
        <begin position="663"/>
        <end position="742"/>
    </location>
</feature>
<protein>
    <submittedName>
        <fullName evidence="15">Cation:proton antiporter</fullName>
    </submittedName>
</protein>
<dbReference type="OrthoDB" id="9811798at2"/>
<dbReference type="Proteomes" id="UP000028826">
    <property type="component" value="Unassembled WGS sequence"/>
</dbReference>
<evidence type="ECO:0000256" key="5">
    <source>
        <dbReference type="ARBA" id="ARBA00022475"/>
    </source>
</evidence>
<dbReference type="PROSITE" id="PS51257">
    <property type="entry name" value="PROKAR_LIPOPROTEIN"/>
    <property type="match status" value="1"/>
</dbReference>
<evidence type="ECO:0000256" key="4">
    <source>
        <dbReference type="ARBA" id="ARBA00022449"/>
    </source>
</evidence>
<keyword evidence="4" id="KW-0050">Antiport</keyword>
<dbReference type="EMBL" id="JGYG01000006">
    <property type="protein sequence ID" value="KFI29273.1"/>
    <property type="molecule type" value="Genomic_DNA"/>
</dbReference>
<evidence type="ECO:0000256" key="7">
    <source>
        <dbReference type="ARBA" id="ARBA00022989"/>
    </source>
</evidence>
<dbReference type="Pfam" id="PF00662">
    <property type="entry name" value="Proton_antipo_N"/>
    <property type="match status" value="1"/>
</dbReference>
<dbReference type="GO" id="GO:0015297">
    <property type="term" value="F:antiporter activity"/>
    <property type="evidence" value="ECO:0007669"/>
    <property type="project" value="UniProtKB-KW"/>
</dbReference>
<proteinExistence type="predicted"/>
<keyword evidence="16" id="KW-1185">Reference proteome</keyword>
<dbReference type="eggNOG" id="COG2111">
    <property type="taxonomic scope" value="Bacteria"/>
</dbReference>
<keyword evidence="8" id="KW-0406">Ion transport</keyword>
<dbReference type="Pfam" id="PF00361">
    <property type="entry name" value="Proton_antipo_M"/>
    <property type="match status" value="1"/>
</dbReference>
<dbReference type="GO" id="GO:0005886">
    <property type="term" value="C:plasma membrane"/>
    <property type="evidence" value="ECO:0007669"/>
    <property type="project" value="UniProtKB-SubCell"/>
</dbReference>
<dbReference type="eggNOG" id="COG1009">
    <property type="taxonomic scope" value="Bacteria"/>
</dbReference>
<dbReference type="InterPro" id="IPR001516">
    <property type="entry name" value="Proton_antipo_N"/>
</dbReference>
<comment type="function">
    <text evidence="1">NDH-1 shuttles electrons from NADH, via FMN and iron-sulfur (Fe-S) centers, to quinones in the respiratory chain. The immediate electron acceptor for the enzyme in this species is believed to be ubiquinone. Couples the redox reaction to proton translocation (for every two electrons transferred, four hydrogen ions are translocated across the cytoplasmic membrane), and thus conserves the redox energy in a proton gradient.</text>
</comment>
<dbReference type="PANTHER" id="PTHR43373">
    <property type="entry name" value="NA(+)/H(+) ANTIPORTER SUBUNIT"/>
    <property type="match status" value="1"/>
</dbReference>
<dbReference type="InterPro" id="IPR001750">
    <property type="entry name" value="ND/Mrp_TM"/>
</dbReference>
<evidence type="ECO:0000256" key="10">
    <source>
        <dbReference type="RuleBase" id="RU000320"/>
    </source>
</evidence>
<keyword evidence="9" id="KW-0472">Membrane</keyword>
<keyword evidence="5" id="KW-1003">Cell membrane</keyword>
<organism evidence="15 16">
    <name type="scientific">Haematobacter massiliensis</name>
    <dbReference type="NCBI Taxonomy" id="195105"/>
    <lineage>
        <taxon>Bacteria</taxon>
        <taxon>Pseudomonadati</taxon>
        <taxon>Pseudomonadota</taxon>
        <taxon>Alphaproteobacteria</taxon>
        <taxon>Rhodobacterales</taxon>
        <taxon>Paracoccaceae</taxon>
        <taxon>Haematobacter</taxon>
    </lineage>
</organism>
<evidence type="ECO:0000256" key="1">
    <source>
        <dbReference type="ARBA" id="ARBA00002378"/>
    </source>
</evidence>
<dbReference type="PANTHER" id="PTHR43373:SF1">
    <property type="entry name" value="NA(+)_H(+) ANTIPORTER SUBUNIT A"/>
    <property type="match status" value="1"/>
</dbReference>
<dbReference type="GO" id="GO:0006811">
    <property type="term" value="P:monoatomic ion transport"/>
    <property type="evidence" value="ECO:0007669"/>
    <property type="project" value="UniProtKB-KW"/>
</dbReference>
<comment type="caution">
    <text evidence="15">The sequence shown here is derived from an EMBL/GenBank/DDBJ whole genome shotgun (WGS) entry which is preliminary data.</text>
</comment>
<keyword evidence="6 10" id="KW-0812">Transmembrane</keyword>
<dbReference type="Pfam" id="PF13244">
    <property type="entry name" value="MbhD"/>
    <property type="match status" value="1"/>
</dbReference>